<dbReference type="RefSeq" id="WP_069014499.1">
    <property type="nucleotide sequence ID" value="NZ_LVJW01000003.1"/>
</dbReference>
<sequence>MTQNRFYWVSAHLTDKGKVRSINEDACLDRADLGIWVVADGMGGHAAGDLASGMIVSELKSVNPGNSIGELAGNVEQSLHQVNQHLLLESHQRGGEIIGSTVVTLLAYDGYCIYQWAGDSRIYLYRRGNLKQLSRDHSQIEEMIEQGLVTSDQAEQSSIANYITRAVGAAELLELDAEMVEPCDGDLFLLCSDGLNKEVKDAEIAEILGRYSFQDAMQQLISLAMERGARDNVTLVMVQAKAVQNQQPDET</sequence>
<dbReference type="PANTHER" id="PTHR47992">
    <property type="entry name" value="PROTEIN PHOSPHATASE"/>
    <property type="match status" value="1"/>
</dbReference>
<dbReference type="Proteomes" id="UP000094849">
    <property type="component" value="Unassembled WGS sequence"/>
</dbReference>
<dbReference type="Gene3D" id="3.60.40.10">
    <property type="entry name" value="PPM-type phosphatase domain"/>
    <property type="match status" value="1"/>
</dbReference>
<keyword evidence="3" id="KW-1185">Reference proteome</keyword>
<dbReference type="OrthoDB" id="9801841at2"/>
<dbReference type="InterPro" id="IPR001932">
    <property type="entry name" value="PPM-type_phosphatase-like_dom"/>
</dbReference>
<dbReference type="SMART" id="SM00332">
    <property type="entry name" value="PP2Cc"/>
    <property type="match status" value="1"/>
</dbReference>
<evidence type="ECO:0000313" key="3">
    <source>
        <dbReference type="Proteomes" id="UP000094849"/>
    </source>
</evidence>
<dbReference type="InterPro" id="IPR015655">
    <property type="entry name" value="PP2C"/>
</dbReference>
<accession>A0A1E2UT37</accession>
<dbReference type="SMART" id="SM00331">
    <property type="entry name" value="PP2C_SIG"/>
    <property type="match status" value="1"/>
</dbReference>
<dbReference type="Pfam" id="PF13672">
    <property type="entry name" value="PP2C_2"/>
    <property type="match status" value="1"/>
</dbReference>
<proteinExistence type="predicted"/>
<feature type="domain" description="PPM-type phosphatase" evidence="1">
    <location>
        <begin position="9"/>
        <end position="240"/>
    </location>
</feature>
<dbReference type="SUPFAM" id="SSF81606">
    <property type="entry name" value="PP2C-like"/>
    <property type="match status" value="1"/>
</dbReference>
<dbReference type="STRING" id="1818881.A3196_14770"/>
<reference evidence="2 3" key="1">
    <citation type="submission" date="2016-03" db="EMBL/GenBank/DDBJ databases">
        <title>Chemosynthetic sulphur-oxidizing symbionts of marine invertebrate animals are capable of nitrogen fixation.</title>
        <authorList>
            <person name="Petersen J.M."/>
            <person name="Kemper A."/>
            <person name="Gruber-Vodicka H."/>
            <person name="Cardini U."/>
            <person name="Geest Mvander."/>
            <person name="Kleiner M."/>
            <person name="Bulgheresi S."/>
            <person name="Fussmann M."/>
            <person name="Herbold C."/>
            <person name="Seah B.K.B."/>
            <person name="Antony C.Paul."/>
            <person name="Liu D."/>
            <person name="Belitz A."/>
            <person name="Weber M."/>
        </authorList>
    </citation>
    <scope>NUCLEOTIDE SEQUENCE [LARGE SCALE GENOMIC DNA]</scope>
    <source>
        <strain evidence="2">G_D</strain>
    </source>
</reference>
<dbReference type="InterPro" id="IPR036457">
    <property type="entry name" value="PPM-type-like_dom_sf"/>
</dbReference>
<organism evidence="2 3">
    <name type="scientific">Candidatus Thiodiazotropha endoloripes</name>
    <dbReference type="NCBI Taxonomy" id="1818881"/>
    <lineage>
        <taxon>Bacteria</taxon>
        <taxon>Pseudomonadati</taxon>
        <taxon>Pseudomonadota</taxon>
        <taxon>Gammaproteobacteria</taxon>
        <taxon>Chromatiales</taxon>
        <taxon>Sedimenticolaceae</taxon>
        <taxon>Candidatus Thiodiazotropha</taxon>
    </lineage>
</organism>
<dbReference type="CDD" id="cd00143">
    <property type="entry name" value="PP2Cc"/>
    <property type="match status" value="1"/>
</dbReference>
<dbReference type="PROSITE" id="PS51746">
    <property type="entry name" value="PPM_2"/>
    <property type="match status" value="1"/>
</dbReference>
<protein>
    <recommendedName>
        <fullName evidence="1">PPM-type phosphatase domain-containing protein</fullName>
    </recommendedName>
</protein>
<name>A0A1E2UT37_9GAMM</name>
<dbReference type="GO" id="GO:0004722">
    <property type="term" value="F:protein serine/threonine phosphatase activity"/>
    <property type="evidence" value="ECO:0007669"/>
    <property type="project" value="InterPro"/>
</dbReference>
<evidence type="ECO:0000259" key="1">
    <source>
        <dbReference type="PROSITE" id="PS51746"/>
    </source>
</evidence>
<dbReference type="EMBL" id="LVJZ01000003">
    <property type="protein sequence ID" value="ODB97908.1"/>
    <property type="molecule type" value="Genomic_DNA"/>
</dbReference>
<gene>
    <name evidence="2" type="ORF">A3196_14770</name>
</gene>
<dbReference type="AlphaFoldDB" id="A0A1E2UT37"/>
<evidence type="ECO:0000313" key="2">
    <source>
        <dbReference type="EMBL" id="ODB97908.1"/>
    </source>
</evidence>
<comment type="caution">
    <text evidence="2">The sequence shown here is derived from an EMBL/GenBank/DDBJ whole genome shotgun (WGS) entry which is preliminary data.</text>
</comment>